<dbReference type="PANTHER" id="PTHR46333">
    <property type="entry name" value="CYTOKINESIS PROTEIN 3"/>
    <property type="match status" value="1"/>
</dbReference>
<dbReference type="SMART" id="SM00460">
    <property type="entry name" value="TGc"/>
    <property type="match status" value="1"/>
</dbReference>
<evidence type="ECO:0000256" key="1">
    <source>
        <dbReference type="ARBA" id="ARBA00022443"/>
    </source>
</evidence>
<evidence type="ECO:0000259" key="4">
    <source>
        <dbReference type="PROSITE" id="PS50002"/>
    </source>
</evidence>
<dbReference type="Pfam" id="PF24584">
    <property type="entry name" value="Ig_CYK3_C"/>
    <property type="match status" value="1"/>
</dbReference>
<dbReference type="Gene3D" id="2.30.30.40">
    <property type="entry name" value="SH3 Domains"/>
    <property type="match status" value="1"/>
</dbReference>
<dbReference type="InterPro" id="IPR038765">
    <property type="entry name" value="Papain-like_cys_pep_sf"/>
</dbReference>
<feature type="compositionally biased region" description="Low complexity" evidence="3">
    <location>
        <begin position="174"/>
        <end position="191"/>
    </location>
</feature>
<feature type="compositionally biased region" description="Polar residues" evidence="3">
    <location>
        <begin position="242"/>
        <end position="256"/>
    </location>
</feature>
<name>A0A376B2H5_9ASCO</name>
<feature type="region of interest" description="Disordered" evidence="3">
    <location>
        <begin position="118"/>
        <end position="214"/>
    </location>
</feature>
<dbReference type="SMART" id="SM00326">
    <property type="entry name" value="SH3"/>
    <property type="match status" value="1"/>
</dbReference>
<dbReference type="Proteomes" id="UP000262825">
    <property type="component" value="Unassembled WGS sequence"/>
</dbReference>
<dbReference type="GO" id="GO:0110085">
    <property type="term" value="C:mitotic actomyosin contractile ring"/>
    <property type="evidence" value="ECO:0007669"/>
    <property type="project" value="TreeGrafter"/>
</dbReference>
<dbReference type="InterPro" id="IPR036028">
    <property type="entry name" value="SH3-like_dom_sf"/>
</dbReference>
<dbReference type="PROSITE" id="PS50002">
    <property type="entry name" value="SH3"/>
    <property type="match status" value="1"/>
</dbReference>
<proteinExistence type="predicted"/>
<dbReference type="PANTHER" id="PTHR46333:SF2">
    <property type="entry name" value="CYTOKINESIS PROTEIN 3"/>
    <property type="match status" value="1"/>
</dbReference>
<dbReference type="InterPro" id="IPR001452">
    <property type="entry name" value="SH3_domain"/>
</dbReference>
<keyword evidence="6" id="KW-1185">Reference proteome</keyword>
<evidence type="ECO:0000256" key="2">
    <source>
        <dbReference type="PROSITE-ProRule" id="PRU00192"/>
    </source>
</evidence>
<dbReference type="Pfam" id="PF00018">
    <property type="entry name" value="SH3_1"/>
    <property type="match status" value="1"/>
</dbReference>
<dbReference type="GO" id="GO:0140278">
    <property type="term" value="P:mitotic division septum assembly"/>
    <property type="evidence" value="ECO:0007669"/>
    <property type="project" value="TreeGrafter"/>
</dbReference>
<dbReference type="AlphaFoldDB" id="A0A376B2H5"/>
<dbReference type="VEuPathDB" id="FungiDB:SCODWIG_00639"/>
<gene>
    <name evidence="5" type="ORF">SCODWIG_00639</name>
</gene>
<evidence type="ECO:0000313" key="6">
    <source>
        <dbReference type="Proteomes" id="UP000262825"/>
    </source>
</evidence>
<feature type="region of interest" description="Disordered" evidence="3">
    <location>
        <begin position="230"/>
        <end position="258"/>
    </location>
</feature>
<evidence type="ECO:0000256" key="3">
    <source>
        <dbReference type="SAM" id="MobiDB-lite"/>
    </source>
</evidence>
<feature type="compositionally biased region" description="Polar residues" evidence="3">
    <location>
        <begin position="129"/>
        <end position="173"/>
    </location>
</feature>
<keyword evidence="1 2" id="KW-0728">SH3 domain</keyword>
<dbReference type="SUPFAM" id="SSF54001">
    <property type="entry name" value="Cysteine proteinases"/>
    <property type="match status" value="1"/>
</dbReference>
<protein>
    <submittedName>
        <fullName evidence="5">Related to Cytokinesis protein 3</fullName>
    </submittedName>
</protein>
<dbReference type="InterPro" id="IPR002931">
    <property type="entry name" value="Transglutaminase-like"/>
</dbReference>
<organism evidence="5 6">
    <name type="scientific">Saccharomycodes ludwigii</name>
    <dbReference type="NCBI Taxonomy" id="36035"/>
    <lineage>
        <taxon>Eukaryota</taxon>
        <taxon>Fungi</taxon>
        <taxon>Dikarya</taxon>
        <taxon>Ascomycota</taxon>
        <taxon>Saccharomycotina</taxon>
        <taxon>Saccharomycetes</taxon>
        <taxon>Saccharomycodales</taxon>
        <taxon>Saccharomycodaceae</taxon>
        <taxon>Saccharomycodes</taxon>
    </lineage>
</organism>
<accession>A0A376B2H5</accession>
<feature type="domain" description="SH3" evidence="4">
    <location>
        <begin position="5"/>
        <end position="65"/>
    </location>
</feature>
<dbReference type="EMBL" id="UFAJ01000059">
    <property type="protein sequence ID" value="SSD58878.1"/>
    <property type="molecule type" value="Genomic_DNA"/>
</dbReference>
<dbReference type="InterPro" id="IPR056409">
    <property type="entry name" value="Ig_CYK3_C"/>
</dbReference>
<reference evidence="6" key="1">
    <citation type="submission" date="2018-06" db="EMBL/GenBank/DDBJ databases">
        <authorList>
            <person name="Guldener U."/>
        </authorList>
    </citation>
    <scope>NUCLEOTIDE SEQUENCE [LARGE SCALE GENOMIC DNA]</scope>
    <source>
        <strain evidence="6">UTAD17</strain>
    </source>
</reference>
<dbReference type="InterPro" id="IPR052557">
    <property type="entry name" value="CAP/Cytokinesis_protein"/>
</dbReference>
<evidence type="ECO:0000313" key="5">
    <source>
        <dbReference type="EMBL" id="SSD58878.1"/>
    </source>
</evidence>
<sequence length="958" mass="107840">MERPPLPFKVKAIYSWSGEQRNDLGFLEGDIIEVTKAKGHWYYGKLLRNKKTGSFPANYVTVIQEKINEHLKSSSKNKLTTSKMKCSSSLNNLAKLKATGSTSSSLISSSSSSPAFIDNINNKPLPRISPTNSGGRQQKINNNISCGSNSRVNGFPISRSSPNVNRYTYENDVSSSSSSPRKSPNKSTSSPMFPQQVHHQQRTMLYSNSSSSSIDNNSILDIRSKHLPSLPLSKSHNDMMHNSDTTANHINSNSNGGKRADDYDHSYSLEDDYYADKLSFTRTKYWQNSGNGSKYNSNLGSKGKNSYYYDDYEDEYDGSLCTMSNFSATSAGSFARHKFAKSFTDSKTKQDLPHIITNFNSSIGSTGSINNVSASNNLGNASPGSGSGKFSGLFRKKRSNNKGITSNGSYSLPNTPLGKYPDLPDISQLNLSSYGEEVNDWAQVNHQLNRSNTLGGKEKYERKKRFLEEAEEDTDIILEPQQVFVQGLYTNEVAYRKGRQTTKPGLVDLDLQNIDLDYIDKKTKKKCVKDGMQSLESFVSSTFGSSAFKNNLERLRAIFVFCTETFQLVDDNGNTDFRKPPTNFNLIIHRQYCTPYELTWLFKKLANAVAVYCEIVIGFLKTPNCNTLDFQLNHCWLTVLVNDEWRFVDVILGNVSNPLHEYINNKEAAKCEDFYFLTEPLKLIHTHIPYRSKDQHVVPELDNIVPLSLPTVFPSFFTNDLKIYKYDNSLSLLRDSEVYELSLFLPVDIEIFASVVVEDEQADATRMTTGTSVSDLCLVQVKWNKNRRIAIIKAVLPPAVVMGNLHIHSGPKGLQTTLANIHPLSMIIALKHSGEYCKHYEFVRLLPSITACSVDLYVKKPQNKFLFQDYEYNLQTIVQPSDGLVYESSCAHEKNKKKTEIAIQSPSGKIYKYKKNDPNFEFGTWELDLKMHEYGIWTGLVSNDSGVGWCAYAEWTCS</sequence>
<dbReference type="SUPFAM" id="SSF50044">
    <property type="entry name" value="SH3-domain"/>
    <property type="match status" value="1"/>
</dbReference>